<organism evidence="7 8">
    <name type="scientific">Flavobacterium arcticum</name>
    <dbReference type="NCBI Taxonomy" id="1784713"/>
    <lineage>
        <taxon>Bacteria</taxon>
        <taxon>Pseudomonadati</taxon>
        <taxon>Bacteroidota</taxon>
        <taxon>Flavobacteriia</taxon>
        <taxon>Flavobacteriales</taxon>
        <taxon>Flavobacteriaceae</taxon>
        <taxon>Flavobacterium</taxon>
    </lineage>
</organism>
<dbReference type="GO" id="GO:0016887">
    <property type="term" value="F:ATP hydrolysis activity"/>
    <property type="evidence" value="ECO:0007669"/>
    <property type="project" value="InterPro"/>
</dbReference>
<evidence type="ECO:0000256" key="1">
    <source>
        <dbReference type="ARBA" id="ARBA00022448"/>
    </source>
</evidence>
<keyword evidence="8" id="KW-1185">Reference proteome</keyword>
<gene>
    <name evidence="7" type="ORF">DVK85_05020</name>
</gene>
<keyword evidence="4" id="KW-1278">Translocase</keyword>
<dbReference type="SMART" id="SM00382">
    <property type="entry name" value="AAA"/>
    <property type="match status" value="1"/>
</dbReference>
<keyword evidence="1" id="KW-0813">Transport</keyword>
<dbReference type="Pfam" id="PF00005">
    <property type="entry name" value="ABC_tran"/>
    <property type="match status" value="1"/>
</dbReference>
<dbReference type="PANTHER" id="PTHR42794">
    <property type="entry name" value="HEMIN IMPORT ATP-BINDING PROTEIN HMUV"/>
    <property type="match status" value="1"/>
</dbReference>
<accession>A0A345HAL5</accession>
<dbReference type="Gene3D" id="3.40.50.300">
    <property type="entry name" value="P-loop containing nucleotide triphosphate hydrolases"/>
    <property type="match status" value="1"/>
</dbReference>
<keyword evidence="2" id="KW-0547">Nucleotide-binding</keyword>
<reference evidence="7 8" key="1">
    <citation type="submission" date="2018-07" db="EMBL/GenBank/DDBJ databases">
        <title>Complete genome sequence of Flavobacterium arcticum type strain SM1502T.</title>
        <authorList>
            <person name="Li Y."/>
            <person name="Li D.-D."/>
        </authorList>
    </citation>
    <scope>NUCLEOTIDE SEQUENCE [LARGE SCALE GENOMIC DNA]</scope>
    <source>
        <strain evidence="7 8">SM1502</strain>
    </source>
</reference>
<evidence type="ECO:0000256" key="3">
    <source>
        <dbReference type="ARBA" id="ARBA00022840"/>
    </source>
</evidence>
<dbReference type="SUPFAM" id="SSF52540">
    <property type="entry name" value="P-loop containing nucleoside triphosphate hydrolases"/>
    <property type="match status" value="1"/>
</dbReference>
<sequence>MLKANKISYAHRKFSILEDIDVSVNHGELLVIVGPNGAGKSTLLSLLANEMGKNESSSILFKRKSFEEWDDKELPRHKAKFSQSNSHDIPLSIKDVVMMGRYPYFNTTPQKQDNDAVTKAMQETDVEALATRDYNLLSGGEKQRVHLARVLAQLDNDVANKLIFLDEPLNNLDVLHQHRILHTIKNFTERGNTAIMVLHDLNLAAQFADTVMLLKRGKIVSHDVPDKVFTREIISSVYNFPCTVCPNPVNKNPLIIFGT</sequence>
<evidence type="ECO:0000256" key="4">
    <source>
        <dbReference type="ARBA" id="ARBA00022967"/>
    </source>
</evidence>
<evidence type="ECO:0000313" key="8">
    <source>
        <dbReference type="Proteomes" id="UP000253951"/>
    </source>
</evidence>
<evidence type="ECO:0000259" key="6">
    <source>
        <dbReference type="PROSITE" id="PS50893"/>
    </source>
</evidence>
<comment type="function">
    <text evidence="5">Part of the ABC transporter complex HmuTUV involved in hemin import. Responsible for energy coupling to the transport system.</text>
</comment>
<dbReference type="NCBIfam" id="NF010068">
    <property type="entry name" value="PRK13548.1"/>
    <property type="match status" value="1"/>
</dbReference>
<dbReference type="PANTHER" id="PTHR42794:SF1">
    <property type="entry name" value="HEMIN IMPORT ATP-BINDING PROTEIN HMUV"/>
    <property type="match status" value="1"/>
</dbReference>
<feature type="domain" description="ABC transporter" evidence="6">
    <location>
        <begin position="2"/>
        <end position="241"/>
    </location>
</feature>
<evidence type="ECO:0000256" key="2">
    <source>
        <dbReference type="ARBA" id="ARBA00022741"/>
    </source>
</evidence>
<dbReference type="OrthoDB" id="9806726at2"/>
<dbReference type="PROSITE" id="PS50893">
    <property type="entry name" value="ABC_TRANSPORTER_2"/>
    <property type="match status" value="1"/>
</dbReference>
<evidence type="ECO:0000256" key="5">
    <source>
        <dbReference type="ARBA" id="ARBA00037066"/>
    </source>
</evidence>
<dbReference type="InterPro" id="IPR027417">
    <property type="entry name" value="P-loop_NTPase"/>
</dbReference>
<dbReference type="InterPro" id="IPR003439">
    <property type="entry name" value="ABC_transporter-like_ATP-bd"/>
</dbReference>
<protein>
    <submittedName>
        <fullName evidence="7">Heme ABC transporter ATP-binding protein</fullName>
    </submittedName>
</protein>
<dbReference type="FunFam" id="3.40.50.300:FF:000134">
    <property type="entry name" value="Iron-enterobactin ABC transporter ATP-binding protein"/>
    <property type="match status" value="1"/>
</dbReference>
<dbReference type="EMBL" id="CP031188">
    <property type="protein sequence ID" value="AXG73625.1"/>
    <property type="molecule type" value="Genomic_DNA"/>
</dbReference>
<dbReference type="Proteomes" id="UP000253951">
    <property type="component" value="Chromosome"/>
</dbReference>
<dbReference type="GO" id="GO:0005524">
    <property type="term" value="F:ATP binding"/>
    <property type="evidence" value="ECO:0007669"/>
    <property type="project" value="UniProtKB-KW"/>
</dbReference>
<dbReference type="RefSeq" id="WP_114677385.1">
    <property type="nucleotide sequence ID" value="NZ_CP031188.1"/>
</dbReference>
<dbReference type="KEGG" id="fat:DVK85_05020"/>
<keyword evidence="3 7" id="KW-0067">ATP-binding</keyword>
<name>A0A345HAL5_9FLAO</name>
<dbReference type="AlphaFoldDB" id="A0A345HAL5"/>
<evidence type="ECO:0000313" key="7">
    <source>
        <dbReference type="EMBL" id="AXG73625.1"/>
    </source>
</evidence>
<dbReference type="InterPro" id="IPR003593">
    <property type="entry name" value="AAA+_ATPase"/>
</dbReference>
<proteinExistence type="predicted"/>
<dbReference type="CDD" id="cd03214">
    <property type="entry name" value="ABC_Iron-Siderophores_B12_Hemin"/>
    <property type="match status" value="1"/>
</dbReference>